<organism evidence="2 3">
    <name type="scientific">Cotesia glomerata</name>
    <name type="common">Lepidopteran parasitic wasp</name>
    <name type="synonym">Apanteles glomeratus</name>
    <dbReference type="NCBI Taxonomy" id="32391"/>
    <lineage>
        <taxon>Eukaryota</taxon>
        <taxon>Metazoa</taxon>
        <taxon>Ecdysozoa</taxon>
        <taxon>Arthropoda</taxon>
        <taxon>Hexapoda</taxon>
        <taxon>Insecta</taxon>
        <taxon>Pterygota</taxon>
        <taxon>Neoptera</taxon>
        <taxon>Endopterygota</taxon>
        <taxon>Hymenoptera</taxon>
        <taxon>Apocrita</taxon>
        <taxon>Ichneumonoidea</taxon>
        <taxon>Braconidae</taxon>
        <taxon>Microgastrinae</taxon>
        <taxon>Cotesia</taxon>
    </lineage>
</organism>
<protein>
    <submittedName>
        <fullName evidence="2">Uncharacterized protein</fullName>
    </submittedName>
</protein>
<sequence length="76" mass="7913">MFSFVLGIGAQVQIFTDAQRQRSVCLFSSQLLSSGEELSLLKSEKDPATAVAGGSGSGSNRSVGGNEPAQVQCTEF</sequence>
<dbReference type="Proteomes" id="UP000826195">
    <property type="component" value="Unassembled WGS sequence"/>
</dbReference>
<reference evidence="2 3" key="1">
    <citation type="journal article" date="2021" name="J. Hered.">
        <title>A chromosome-level genome assembly of the parasitoid wasp, Cotesia glomerata (Hymenoptera: Braconidae).</title>
        <authorList>
            <person name="Pinto B.J."/>
            <person name="Weis J.J."/>
            <person name="Gamble T."/>
            <person name="Ode P.J."/>
            <person name="Paul R."/>
            <person name="Zaspel J.M."/>
        </authorList>
    </citation>
    <scope>NUCLEOTIDE SEQUENCE [LARGE SCALE GENOMIC DNA]</scope>
    <source>
        <strain evidence="2">CgM1</strain>
    </source>
</reference>
<evidence type="ECO:0000313" key="3">
    <source>
        <dbReference type="Proteomes" id="UP000826195"/>
    </source>
</evidence>
<feature type="region of interest" description="Disordered" evidence="1">
    <location>
        <begin position="49"/>
        <end position="76"/>
    </location>
</feature>
<keyword evidence="3" id="KW-1185">Reference proteome</keyword>
<proteinExistence type="predicted"/>
<accession>A0AAV7IEL1</accession>
<comment type="caution">
    <text evidence="2">The sequence shown here is derived from an EMBL/GenBank/DDBJ whole genome shotgun (WGS) entry which is preliminary data.</text>
</comment>
<dbReference type="EMBL" id="JAHXZJ010001864">
    <property type="protein sequence ID" value="KAH0550770.1"/>
    <property type="molecule type" value="Genomic_DNA"/>
</dbReference>
<evidence type="ECO:0000256" key="1">
    <source>
        <dbReference type="SAM" id="MobiDB-lite"/>
    </source>
</evidence>
<gene>
    <name evidence="2" type="ORF">KQX54_020757</name>
</gene>
<evidence type="ECO:0000313" key="2">
    <source>
        <dbReference type="EMBL" id="KAH0550770.1"/>
    </source>
</evidence>
<name>A0AAV7IEL1_COTGL</name>
<dbReference type="AlphaFoldDB" id="A0AAV7IEL1"/>